<evidence type="ECO:0000313" key="1">
    <source>
        <dbReference type="EMBL" id="SES65348.1"/>
    </source>
</evidence>
<proteinExistence type="predicted"/>
<accession>A0A1H9YAC1</accession>
<organism evidence="1 2">
    <name type="scientific">Natronincola peptidivorans</name>
    <dbReference type="NCBI Taxonomy" id="426128"/>
    <lineage>
        <taxon>Bacteria</taxon>
        <taxon>Bacillati</taxon>
        <taxon>Bacillota</taxon>
        <taxon>Clostridia</taxon>
        <taxon>Peptostreptococcales</taxon>
        <taxon>Natronincolaceae</taxon>
        <taxon>Natronincola</taxon>
    </lineage>
</organism>
<keyword evidence="2" id="KW-1185">Reference proteome</keyword>
<sequence>MIDYALKYSYNNKRPITLIYQKGLEVSQRRIRVIQVTKEVIQCYCYEKKAARNFKTDNILAAFIPDTVDSVYSKGRSQGLYNDSNHIS</sequence>
<protein>
    <recommendedName>
        <fullName evidence="3">WYL domain-containing protein</fullName>
    </recommendedName>
</protein>
<dbReference type="Proteomes" id="UP000199568">
    <property type="component" value="Unassembled WGS sequence"/>
</dbReference>
<dbReference type="EMBL" id="FOHU01000001">
    <property type="protein sequence ID" value="SES65348.1"/>
    <property type="molecule type" value="Genomic_DNA"/>
</dbReference>
<evidence type="ECO:0000313" key="2">
    <source>
        <dbReference type="Proteomes" id="UP000199568"/>
    </source>
</evidence>
<reference evidence="1 2" key="1">
    <citation type="submission" date="2016-10" db="EMBL/GenBank/DDBJ databases">
        <authorList>
            <person name="de Groot N.N."/>
        </authorList>
    </citation>
    <scope>NUCLEOTIDE SEQUENCE [LARGE SCALE GENOMIC DNA]</scope>
    <source>
        <strain evidence="1 2">DSM 18979</strain>
    </source>
</reference>
<dbReference type="STRING" id="426128.SAMN05660297_00106"/>
<dbReference type="AlphaFoldDB" id="A0A1H9YAC1"/>
<gene>
    <name evidence="1" type="ORF">SAMN05660297_00106</name>
</gene>
<name>A0A1H9YAC1_9FIRM</name>
<evidence type="ECO:0008006" key="3">
    <source>
        <dbReference type="Google" id="ProtNLM"/>
    </source>
</evidence>